<comment type="subcellular location">
    <subcellularLocation>
        <location evidence="7">Cytoplasm</location>
    </subcellularLocation>
</comment>
<keyword evidence="7" id="KW-0698">rRNA processing</keyword>
<dbReference type="InterPro" id="IPR023091">
    <property type="entry name" value="MetalPrtase_cat_dom_sf_prd"/>
</dbReference>
<keyword evidence="6 7" id="KW-0862">Zinc</keyword>
<comment type="function">
    <text evidence="7">Single strand-specific metallo-endoribonuclease involved in late-stage 70S ribosome quality control and in maturation of the 3' terminus of the 16S rRNA.</text>
</comment>
<keyword evidence="9" id="KW-1185">Reference proteome</keyword>
<evidence type="ECO:0000256" key="6">
    <source>
        <dbReference type="ARBA" id="ARBA00022833"/>
    </source>
</evidence>
<feature type="binding site" evidence="7">
    <location>
        <position position="143"/>
    </location>
    <ligand>
        <name>Zn(2+)</name>
        <dbReference type="ChEBI" id="CHEBI:29105"/>
        <note>catalytic</note>
    </ligand>
</feature>
<dbReference type="EMBL" id="JARGYT010000058">
    <property type="protein sequence ID" value="MDZ5762525.1"/>
    <property type="molecule type" value="Genomic_DNA"/>
</dbReference>
<evidence type="ECO:0000256" key="3">
    <source>
        <dbReference type="ARBA" id="ARBA00022723"/>
    </source>
</evidence>
<dbReference type="Pfam" id="PF02130">
    <property type="entry name" value="YbeY"/>
    <property type="match status" value="1"/>
</dbReference>
<evidence type="ECO:0000313" key="8">
    <source>
        <dbReference type="EMBL" id="MDZ5762525.1"/>
    </source>
</evidence>
<feature type="binding site" evidence="7">
    <location>
        <position position="133"/>
    </location>
    <ligand>
        <name>Zn(2+)</name>
        <dbReference type="ChEBI" id="CHEBI:29105"/>
        <note>catalytic</note>
    </ligand>
</feature>
<dbReference type="Proteomes" id="UP001293791">
    <property type="component" value="Unassembled WGS sequence"/>
</dbReference>
<keyword evidence="7" id="KW-0963">Cytoplasm</keyword>
<dbReference type="EC" id="3.1.-.-" evidence="7"/>
<dbReference type="PROSITE" id="PS01306">
    <property type="entry name" value="UPF0054"/>
    <property type="match status" value="1"/>
</dbReference>
<dbReference type="HAMAP" id="MF_00009">
    <property type="entry name" value="Endoribonucl_YbeY"/>
    <property type="match status" value="1"/>
</dbReference>
<evidence type="ECO:0000256" key="4">
    <source>
        <dbReference type="ARBA" id="ARBA00022759"/>
    </source>
</evidence>
<dbReference type="SUPFAM" id="SSF55486">
    <property type="entry name" value="Metalloproteases ('zincins'), catalytic domain"/>
    <property type="match status" value="1"/>
</dbReference>
<keyword evidence="2 7" id="KW-0540">Nuclease</keyword>
<dbReference type="PANTHER" id="PTHR46986">
    <property type="entry name" value="ENDORIBONUCLEASE YBEY, CHLOROPLASTIC"/>
    <property type="match status" value="1"/>
</dbReference>
<gene>
    <name evidence="7" type="primary">ybeY</name>
    <name evidence="8" type="ORF">Cyrtocomes_00912</name>
</gene>
<keyword evidence="3 7" id="KW-0479">Metal-binding</keyword>
<evidence type="ECO:0000256" key="1">
    <source>
        <dbReference type="ARBA" id="ARBA00010875"/>
    </source>
</evidence>
<evidence type="ECO:0000256" key="7">
    <source>
        <dbReference type="HAMAP-Rule" id="MF_00009"/>
    </source>
</evidence>
<keyword evidence="7" id="KW-0690">Ribosome biogenesis</keyword>
<evidence type="ECO:0000256" key="5">
    <source>
        <dbReference type="ARBA" id="ARBA00022801"/>
    </source>
</evidence>
<keyword evidence="4 7" id="KW-0255">Endonuclease</keyword>
<proteinExistence type="inferred from homology"/>
<evidence type="ECO:0000313" key="9">
    <source>
        <dbReference type="Proteomes" id="UP001293791"/>
    </source>
</evidence>
<name>A0ABU5L8T4_9RICK</name>
<dbReference type="InterPro" id="IPR020549">
    <property type="entry name" value="YbeY_CS"/>
</dbReference>
<comment type="similarity">
    <text evidence="1 7">Belongs to the endoribonuclease YbeY family.</text>
</comment>
<feature type="binding site" evidence="7">
    <location>
        <position position="137"/>
    </location>
    <ligand>
        <name>Zn(2+)</name>
        <dbReference type="ChEBI" id="CHEBI:29105"/>
        <note>catalytic</note>
    </ligand>
</feature>
<sequence length="187" mass="21044">MDSDSFCSSAFPVVELSIDSPSWLCSVCFANQHQIELQIKLLAEAVAKRLKLKPNFRISVLLSDDERLRQLNKEFRGKDKPTNVLSFPSSSELRATMGGDFIGDIALSYERVSCESIEFLKSFKEYFSHMIVHSILHLFGYDHVLNEEAKLMEQLESDIMISLGFSCPYSSVKVDGAVLADNIDNHA</sequence>
<protein>
    <recommendedName>
        <fullName evidence="7">Endoribonuclease YbeY</fullName>
        <ecNumber evidence="7">3.1.-.-</ecNumber>
    </recommendedName>
</protein>
<reference evidence="8 9" key="1">
    <citation type="submission" date="2023-02" db="EMBL/GenBank/DDBJ databases">
        <title>Host association and intracellularity evolved multiple times independently in the Rickettsiales.</title>
        <authorList>
            <person name="Castelli M."/>
            <person name="Nardi T."/>
            <person name="Gammuto L."/>
            <person name="Bellinzona G."/>
            <person name="Sabaneyeva E."/>
            <person name="Potekhin A."/>
            <person name="Serra V."/>
            <person name="Petroni G."/>
            <person name="Sassera D."/>
        </authorList>
    </citation>
    <scope>NUCLEOTIDE SEQUENCE [LARGE SCALE GENOMIC DNA]</scope>
    <source>
        <strain evidence="8 9">BOD18</strain>
    </source>
</reference>
<comment type="caution">
    <text evidence="8">The sequence shown here is derived from an EMBL/GenBank/DDBJ whole genome shotgun (WGS) entry which is preliminary data.</text>
</comment>
<dbReference type="RefSeq" id="WP_322497985.1">
    <property type="nucleotide sequence ID" value="NZ_JARGYT010000058.1"/>
</dbReference>
<comment type="cofactor">
    <cofactor evidence="7">
        <name>Zn(2+)</name>
        <dbReference type="ChEBI" id="CHEBI:29105"/>
    </cofactor>
    <text evidence="7">Binds 1 zinc ion.</text>
</comment>
<dbReference type="InterPro" id="IPR002036">
    <property type="entry name" value="YbeY"/>
</dbReference>
<organism evidence="8 9">
    <name type="scientific">Candidatus Cyrtobacter comes</name>
    <dbReference type="NCBI Taxonomy" id="675776"/>
    <lineage>
        <taxon>Bacteria</taxon>
        <taxon>Pseudomonadati</taxon>
        <taxon>Pseudomonadota</taxon>
        <taxon>Alphaproteobacteria</taxon>
        <taxon>Rickettsiales</taxon>
        <taxon>Candidatus Midichloriaceae</taxon>
        <taxon>Candidatus Cyrtobacter</taxon>
    </lineage>
</organism>
<dbReference type="NCBIfam" id="TIGR00043">
    <property type="entry name" value="rRNA maturation RNase YbeY"/>
    <property type="match status" value="1"/>
</dbReference>
<evidence type="ECO:0000256" key="2">
    <source>
        <dbReference type="ARBA" id="ARBA00022722"/>
    </source>
</evidence>
<accession>A0ABU5L8T4</accession>
<dbReference type="Gene3D" id="3.40.390.30">
    <property type="entry name" value="Metalloproteases ('zincins'), catalytic domain"/>
    <property type="match status" value="1"/>
</dbReference>
<dbReference type="PANTHER" id="PTHR46986:SF1">
    <property type="entry name" value="ENDORIBONUCLEASE YBEY, CHLOROPLASTIC"/>
    <property type="match status" value="1"/>
</dbReference>
<keyword evidence="5 7" id="KW-0378">Hydrolase</keyword>